<reference evidence="8 9" key="1">
    <citation type="submission" date="2017-09" db="EMBL/GenBank/DDBJ databases">
        <authorList>
            <consortium name="International Durum Wheat Genome Sequencing Consortium (IDWGSC)"/>
            <person name="Milanesi L."/>
        </authorList>
    </citation>
    <scope>NUCLEOTIDE SEQUENCE [LARGE SCALE GENOMIC DNA]</scope>
    <source>
        <strain evidence="9">cv. Svevo</strain>
    </source>
</reference>
<evidence type="ECO:0000313" key="9">
    <source>
        <dbReference type="Proteomes" id="UP000324705"/>
    </source>
</evidence>
<dbReference type="PANTHER" id="PTHR23240:SF36">
    <property type="entry name" value="DNA CROSS-LINK REPAIR PROTEIN SNM1"/>
    <property type="match status" value="1"/>
</dbReference>
<dbReference type="InterPro" id="IPR036866">
    <property type="entry name" value="RibonucZ/Hydroxyglut_hydro"/>
</dbReference>
<evidence type="ECO:0000259" key="7">
    <source>
        <dbReference type="Pfam" id="PF07522"/>
    </source>
</evidence>
<name>A0A9R1PPU5_TRITD</name>
<feature type="region of interest" description="Disordered" evidence="6">
    <location>
        <begin position="91"/>
        <end position="130"/>
    </location>
</feature>
<keyword evidence="3" id="KW-0227">DNA damage</keyword>
<dbReference type="GO" id="GO:0036297">
    <property type="term" value="P:interstrand cross-link repair"/>
    <property type="evidence" value="ECO:0007669"/>
    <property type="project" value="TreeGrafter"/>
</dbReference>
<dbReference type="GO" id="GO:0003684">
    <property type="term" value="F:damaged DNA binding"/>
    <property type="evidence" value="ECO:0007669"/>
    <property type="project" value="TreeGrafter"/>
</dbReference>
<dbReference type="GO" id="GO:0005634">
    <property type="term" value="C:nucleus"/>
    <property type="evidence" value="ECO:0007669"/>
    <property type="project" value="UniProtKB-SubCell"/>
</dbReference>
<evidence type="ECO:0000256" key="6">
    <source>
        <dbReference type="SAM" id="MobiDB-lite"/>
    </source>
</evidence>
<sequence length="407" mass="44912">MAAAIAGDAETDLTLAVSGDLDDNGFPASPPTAATSSSFADDFYRSGIDWSSLQVPPSHRRRPAAGTTETVCGPLVQKNLFQAWGIQKPPREEAAQGPPVGARASSSSPSPSGAWPGRKRRWGGSDENGASRKPVACPFYKEIPGTPFTVDAFRYGAVEGCSAYFLSHFHYDHYGGLTKNWCHGPIYCTALTARLVKMLLSIDSAYVCPLELDTEFPPQEDVIDFVVRTAQRYLKKQPKTLIVVGAYSIGKENVYLAISQALEVPIYTDASRRRILHSFGWPDLSKRISSCNQSSPLHVLPLASLQHENLKKYLETLDQRFLAVLAFRPTGWTFSEAAGKELDLIKPSSRGRVTIYGVPYSEHSSFSELRDFLKFLRPQKVIPTVNVGNAANRDKMQAYFREWLKGT</sequence>
<feature type="region of interest" description="Disordered" evidence="6">
    <location>
        <begin position="17"/>
        <end position="69"/>
    </location>
</feature>
<evidence type="ECO:0000256" key="1">
    <source>
        <dbReference type="ARBA" id="ARBA00004123"/>
    </source>
</evidence>
<gene>
    <name evidence="8" type="ORF">TRITD_2Bv1G145130</name>
</gene>
<organism evidence="8 9">
    <name type="scientific">Triticum turgidum subsp. durum</name>
    <name type="common">Durum wheat</name>
    <name type="synonym">Triticum durum</name>
    <dbReference type="NCBI Taxonomy" id="4567"/>
    <lineage>
        <taxon>Eukaryota</taxon>
        <taxon>Viridiplantae</taxon>
        <taxon>Streptophyta</taxon>
        <taxon>Embryophyta</taxon>
        <taxon>Tracheophyta</taxon>
        <taxon>Spermatophyta</taxon>
        <taxon>Magnoliopsida</taxon>
        <taxon>Liliopsida</taxon>
        <taxon>Poales</taxon>
        <taxon>Poaceae</taxon>
        <taxon>BOP clade</taxon>
        <taxon>Pooideae</taxon>
        <taxon>Triticodae</taxon>
        <taxon>Triticeae</taxon>
        <taxon>Triticinae</taxon>
        <taxon>Triticum</taxon>
    </lineage>
</organism>
<dbReference type="Gramene" id="TRITD2Bv1G145130.4">
    <property type="protein sequence ID" value="TRITD2Bv1G145130.4"/>
    <property type="gene ID" value="TRITD2Bv1G145130"/>
</dbReference>
<protein>
    <recommendedName>
        <fullName evidence="7">DNA repair metallo-beta-lactamase domain-containing protein</fullName>
    </recommendedName>
</protein>
<dbReference type="Proteomes" id="UP000324705">
    <property type="component" value="Chromosome 2B"/>
</dbReference>
<dbReference type="Gene3D" id="3.40.50.12650">
    <property type="match status" value="1"/>
</dbReference>
<dbReference type="FunFam" id="3.40.50.12650:FF:000001">
    <property type="entry name" value="DNA cross-link repair 1A"/>
    <property type="match status" value="1"/>
</dbReference>
<feature type="compositionally biased region" description="Low complexity" evidence="6">
    <location>
        <begin position="97"/>
        <end position="116"/>
    </location>
</feature>
<evidence type="ECO:0000256" key="5">
    <source>
        <dbReference type="ARBA" id="ARBA00023242"/>
    </source>
</evidence>
<keyword evidence="9" id="KW-1185">Reference proteome</keyword>
<keyword evidence="4" id="KW-0234">DNA repair</keyword>
<evidence type="ECO:0000313" key="8">
    <source>
        <dbReference type="EMBL" id="VAH47485.1"/>
    </source>
</evidence>
<dbReference type="PANTHER" id="PTHR23240">
    <property type="entry name" value="DNA CROSS-LINK REPAIR PROTEIN PSO2/SNM1-RELATED"/>
    <property type="match status" value="1"/>
</dbReference>
<dbReference type="GO" id="GO:0035312">
    <property type="term" value="F:5'-3' DNA exonuclease activity"/>
    <property type="evidence" value="ECO:0007669"/>
    <property type="project" value="TreeGrafter"/>
</dbReference>
<accession>A0A9R1PPU5</accession>
<comment type="similarity">
    <text evidence="2">Belongs to the DNA repair metallo-beta-lactamase (DRMBL) family.</text>
</comment>
<evidence type="ECO:0000256" key="4">
    <source>
        <dbReference type="ARBA" id="ARBA00023204"/>
    </source>
</evidence>
<comment type="subcellular location">
    <subcellularLocation>
        <location evidence="1">Nucleus</location>
    </subcellularLocation>
</comment>
<evidence type="ECO:0000256" key="2">
    <source>
        <dbReference type="ARBA" id="ARBA00010304"/>
    </source>
</evidence>
<dbReference type="InterPro" id="IPR011084">
    <property type="entry name" value="DRMBL"/>
</dbReference>
<dbReference type="EMBL" id="LT934114">
    <property type="protein sequence ID" value="VAH47485.1"/>
    <property type="molecule type" value="Genomic_DNA"/>
</dbReference>
<dbReference type="Gene3D" id="3.60.15.10">
    <property type="entry name" value="Ribonuclease Z/Hydroxyacylglutathione hydrolase-like"/>
    <property type="match status" value="1"/>
</dbReference>
<dbReference type="SUPFAM" id="SSF56281">
    <property type="entry name" value="Metallo-hydrolase/oxidoreductase"/>
    <property type="match status" value="1"/>
</dbReference>
<feature type="domain" description="DNA repair metallo-beta-lactamase" evidence="7">
    <location>
        <begin position="284"/>
        <end position="389"/>
    </location>
</feature>
<evidence type="ECO:0000256" key="3">
    <source>
        <dbReference type="ARBA" id="ARBA00022763"/>
    </source>
</evidence>
<dbReference type="Pfam" id="PF07522">
    <property type="entry name" value="DRMBL"/>
    <property type="match status" value="1"/>
</dbReference>
<keyword evidence="5" id="KW-0539">Nucleus</keyword>
<feature type="compositionally biased region" description="Low complexity" evidence="6">
    <location>
        <begin position="31"/>
        <end position="41"/>
    </location>
</feature>
<proteinExistence type="inferred from homology"/>
<dbReference type="GO" id="GO:0006303">
    <property type="term" value="P:double-strand break repair via nonhomologous end joining"/>
    <property type="evidence" value="ECO:0007669"/>
    <property type="project" value="TreeGrafter"/>
</dbReference>
<dbReference type="AlphaFoldDB" id="A0A9R1PPU5"/>